<gene>
    <name evidence="3" type="ORF">TVAG_007840</name>
</gene>
<feature type="domain" description="Myb-like" evidence="1">
    <location>
        <begin position="69"/>
        <end position="112"/>
    </location>
</feature>
<organism evidence="3 4">
    <name type="scientific">Trichomonas vaginalis (strain ATCC PRA-98 / G3)</name>
    <dbReference type="NCBI Taxonomy" id="412133"/>
    <lineage>
        <taxon>Eukaryota</taxon>
        <taxon>Metamonada</taxon>
        <taxon>Parabasalia</taxon>
        <taxon>Trichomonadida</taxon>
        <taxon>Trichomonadidae</taxon>
        <taxon>Trichomonas</taxon>
    </lineage>
</organism>
<keyword evidence="4" id="KW-1185">Reference proteome</keyword>
<reference evidence="3" key="1">
    <citation type="submission" date="2006-10" db="EMBL/GenBank/DDBJ databases">
        <authorList>
            <person name="Amadeo P."/>
            <person name="Zhao Q."/>
            <person name="Wortman J."/>
            <person name="Fraser-Liggett C."/>
            <person name="Carlton J."/>
        </authorList>
    </citation>
    <scope>NUCLEOTIDE SEQUENCE</scope>
    <source>
        <strain evidence="3">G3</strain>
    </source>
</reference>
<dbReference type="AlphaFoldDB" id="A2EYY7"/>
<dbReference type="RefSeq" id="XP_001330857.1">
    <property type="nucleotide sequence ID" value="XM_001330821.1"/>
</dbReference>
<dbReference type="PROSITE" id="PS51294">
    <property type="entry name" value="HTH_MYB"/>
    <property type="match status" value="2"/>
</dbReference>
<dbReference type="InterPro" id="IPR017930">
    <property type="entry name" value="Myb_dom"/>
</dbReference>
<dbReference type="VEuPathDB" id="TrichDB:TVAG_007840"/>
<dbReference type="SMR" id="A2EYY7"/>
<dbReference type="STRING" id="5722.A2EYY7"/>
<proteinExistence type="predicted"/>
<sequence length="184" mass="21894">MESVSNEQAICNTKSKRFTPEEDAIIKELVEVQKLSPWSQVAKHLPGRTGAQCRDRYNTYLYCEISSKNWTHEEDEIIIEKYREYGPRWVMIAQHLPGRNGKSVKNRWIKALKRYHGISHKDIKYERRFKKSKWERQEDDDKSLTSSEVDSKIQNNIDSILSMLNFEDRYDDIFDQFVEPIAFL</sequence>
<dbReference type="InterPro" id="IPR009057">
    <property type="entry name" value="Homeodomain-like_sf"/>
</dbReference>
<dbReference type="PANTHER" id="PTHR45614:SF69">
    <property type="entry name" value="CHROMOSOME UNDETERMINED SCAFFOLD_38, WHOLE GENOME SHOTGUN SEQUENCE"/>
    <property type="match status" value="1"/>
</dbReference>
<feature type="domain" description="HTH myb-type" evidence="2">
    <location>
        <begin position="17"/>
        <end position="65"/>
    </location>
</feature>
<protein>
    <submittedName>
        <fullName evidence="3">Myb-like DNA-binding domain containing protein</fullName>
    </submittedName>
</protein>
<feature type="domain" description="Myb-like" evidence="1">
    <location>
        <begin position="12"/>
        <end position="61"/>
    </location>
</feature>
<dbReference type="eggNOG" id="KOG0048">
    <property type="taxonomic scope" value="Eukaryota"/>
</dbReference>
<dbReference type="PROSITE" id="PS50090">
    <property type="entry name" value="MYB_LIKE"/>
    <property type="match status" value="2"/>
</dbReference>
<accession>A2EYY7</accession>
<dbReference type="VEuPathDB" id="TrichDB:TVAGG3_0769900"/>
<evidence type="ECO:0000259" key="2">
    <source>
        <dbReference type="PROSITE" id="PS51294"/>
    </source>
</evidence>
<evidence type="ECO:0000313" key="4">
    <source>
        <dbReference type="Proteomes" id="UP000001542"/>
    </source>
</evidence>
<dbReference type="GO" id="GO:0000981">
    <property type="term" value="F:DNA-binding transcription factor activity, RNA polymerase II-specific"/>
    <property type="evidence" value="ECO:0000318"/>
    <property type="project" value="GO_Central"/>
</dbReference>
<dbReference type="KEGG" id="tva:4759981"/>
<dbReference type="CDD" id="cd00167">
    <property type="entry name" value="SANT"/>
    <property type="match status" value="2"/>
</dbReference>
<dbReference type="OrthoDB" id="39591at2759"/>
<dbReference type="EMBL" id="DS113545">
    <property type="protein sequence ID" value="EAY02149.1"/>
    <property type="molecule type" value="Genomic_DNA"/>
</dbReference>
<dbReference type="Pfam" id="PF00249">
    <property type="entry name" value="Myb_DNA-binding"/>
    <property type="match status" value="2"/>
</dbReference>
<dbReference type="Gene3D" id="1.10.10.60">
    <property type="entry name" value="Homeodomain-like"/>
    <property type="match status" value="2"/>
</dbReference>
<dbReference type="PANTHER" id="PTHR45614">
    <property type="entry name" value="MYB PROTEIN-RELATED"/>
    <property type="match status" value="1"/>
</dbReference>
<dbReference type="InterPro" id="IPR050560">
    <property type="entry name" value="MYB_TF"/>
</dbReference>
<dbReference type="SMART" id="SM00717">
    <property type="entry name" value="SANT"/>
    <property type="match status" value="2"/>
</dbReference>
<evidence type="ECO:0000313" key="3">
    <source>
        <dbReference type="EMBL" id="EAY02149.1"/>
    </source>
</evidence>
<dbReference type="GO" id="GO:0005634">
    <property type="term" value="C:nucleus"/>
    <property type="evidence" value="ECO:0000318"/>
    <property type="project" value="GO_Central"/>
</dbReference>
<dbReference type="SUPFAM" id="SSF46689">
    <property type="entry name" value="Homeodomain-like"/>
    <property type="match status" value="1"/>
</dbReference>
<dbReference type="GO" id="GO:0006355">
    <property type="term" value="P:regulation of DNA-templated transcription"/>
    <property type="evidence" value="ECO:0000318"/>
    <property type="project" value="GO_Central"/>
</dbReference>
<reference evidence="3" key="2">
    <citation type="journal article" date="2007" name="Science">
        <title>Draft genome sequence of the sexually transmitted pathogen Trichomonas vaginalis.</title>
        <authorList>
            <person name="Carlton J.M."/>
            <person name="Hirt R.P."/>
            <person name="Silva J.C."/>
            <person name="Delcher A.L."/>
            <person name="Schatz M."/>
            <person name="Zhao Q."/>
            <person name="Wortman J.R."/>
            <person name="Bidwell S.L."/>
            <person name="Alsmark U.C.M."/>
            <person name="Besteiro S."/>
            <person name="Sicheritz-Ponten T."/>
            <person name="Noel C.J."/>
            <person name="Dacks J.B."/>
            <person name="Foster P.G."/>
            <person name="Simillion C."/>
            <person name="Van de Peer Y."/>
            <person name="Miranda-Saavedra D."/>
            <person name="Barton G.J."/>
            <person name="Westrop G.D."/>
            <person name="Mueller S."/>
            <person name="Dessi D."/>
            <person name="Fiori P.L."/>
            <person name="Ren Q."/>
            <person name="Paulsen I."/>
            <person name="Zhang H."/>
            <person name="Bastida-Corcuera F.D."/>
            <person name="Simoes-Barbosa A."/>
            <person name="Brown M.T."/>
            <person name="Hayes R.D."/>
            <person name="Mukherjee M."/>
            <person name="Okumura C.Y."/>
            <person name="Schneider R."/>
            <person name="Smith A.J."/>
            <person name="Vanacova S."/>
            <person name="Villalvazo M."/>
            <person name="Haas B.J."/>
            <person name="Pertea M."/>
            <person name="Feldblyum T.V."/>
            <person name="Utterback T.R."/>
            <person name="Shu C.L."/>
            <person name="Osoegawa K."/>
            <person name="de Jong P.J."/>
            <person name="Hrdy I."/>
            <person name="Horvathova L."/>
            <person name="Zubacova Z."/>
            <person name="Dolezal P."/>
            <person name="Malik S.B."/>
            <person name="Logsdon J.M. Jr."/>
            <person name="Henze K."/>
            <person name="Gupta A."/>
            <person name="Wang C.C."/>
            <person name="Dunne R.L."/>
            <person name="Upcroft J.A."/>
            <person name="Upcroft P."/>
            <person name="White O."/>
            <person name="Salzberg S.L."/>
            <person name="Tang P."/>
            <person name="Chiu C.-H."/>
            <person name="Lee Y.-S."/>
            <person name="Embley T.M."/>
            <person name="Coombs G.H."/>
            <person name="Mottram J.C."/>
            <person name="Tachezy J."/>
            <person name="Fraser-Liggett C.M."/>
            <person name="Johnson P.J."/>
        </authorList>
    </citation>
    <scope>NUCLEOTIDE SEQUENCE [LARGE SCALE GENOMIC DNA]</scope>
    <source>
        <strain evidence="3">G3</strain>
    </source>
</reference>
<dbReference type="InParanoid" id="A2EYY7"/>
<dbReference type="InterPro" id="IPR001005">
    <property type="entry name" value="SANT/Myb"/>
</dbReference>
<dbReference type="Proteomes" id="UP000001542">
    <property type="component" value="Unassembled WGS sequence"/>
</dbReference>
<name>A2EYY7_TRIV3</name>
<keyword evidence="3" id="KW-0238">DNA-binding</keyword>
<dbReference type="GO" id="GO:0000978">
    <property type="term" value="F:RNA polymerase II cis-regulatory region sequence-specific DNA binding"/>
    <property type="evidence" value="ECO:0000318"/>
    <property type="project" value="GO_Central"/>
</dbReference>
<evidence type="ECO:0000259" key="1">
    <source>
        <dbReference type="PROSITE" id="PS50090"/>
    </source>
</evidence>
<feature type="domain" description="HTH myb-type" evidence="2">
    <location>
        <begin position="69"/>
        <end position="116"/>
    </location>
</feature>